<evidence type="ECO:0000313" key="2">
    <source>
        <dbReference type="EMBL" id="MET7001602.1"/>
    </source>
</evidence>
<comment type="caution">
    <text evidence="2">The sequence shown here is derived from an EMBL/GenBank/DDBJ whole genome shotgun (WGS) entry which is preliminary data.</text>
</comment>
<feature type="signal peptide" evidence="1">
    <location>
        <begin position="1"/>
        <end position="27"/>
    </location>
</feature>
<dbReference type="RefSeq" id="WP_354664176.1">
    <property type="nucleotide sequence ID" value="NZ_JBEXAC010000004.1"/>
</dbReference>
<reference evidence="2 3" key="1">
    <citation type="submission" date="2024-06" db="EMBL/GenBank/DDBJ databases">
        <title>Chitinophaga defluvii sp. nov., isolated from municipal sewage.</title>
        <authorList>
            <person name="Zhang L."/>
        </authorList>
    </citation>
    <scope>NUCLEOTIDE SEQUENCE [LARGE SCALE GENOMIC DNA]</scope>
    <source>
        <strain evidence="2 3">H8</strain>
    </source>
</reference>
<evidence type="ECO:0000256" key="1">
    <source>
        <dbReference type="SAM" id="SignalP"/>
    </source>
</evidence>
<feature type="chain" id="PRO_5046043234" evidence="1">
    <location>
        <begin position="28"/>
        <end position="135"/>
    </location>
</feature>
<proteinExistence type="predicted"/>
<keyword evidence="1" id="KW-0732">Signal</keyword>
<name>A0ABV2TG07_9BACT</name>
<accession>A0ABV2TG07</accession>
<sequence>MKTSLNLLLLAVLATSISLFTAPLSHADNIPHNTAAGSEYAFTDTCQVKTDVSFDFPDSLYKKIKAVIEDKMAEGIEGGGKITWENSPAADEYYLITLRKGKISLKYKGVLCEDKIIWENIEACKAEIKKLVEAK</sequence>
<gene>
    <name evidence="2" type="ORF">ABR189_29740</name>
</gene>
<keyword evidence="3" id="KW-1185">Reference proteome</keyword>
<dbReference type="EMBL" id="JBEXAC010000004">
    <property type="protein sequence ID" value="MET7001602.1"/>
    <property type="molecule type" value="Genomic_DNA"/>
</dbReference>
<evidence type="ECO:0000313" key="3">
    <source>
        <dbReference type="Proteomes" id="UP001549749"/>
    </source>
</evidence>
<organism evidence="2 3">
    <name type="scientific">Chitinophaga defluvii</name>
    <dbReference type="NCBI Taxonomy" id="3163343"/>
    <lineage>
        <taxon>Bacteria</taxon>
        <taxon>Pseudomonadati</taxon>
        <taxon>Bacteroidota</taxon>
        <taxon>Chitinophagia</taxon>
        <taxon>Chitinophagales</taxon>
        <taxon>Chitinophagaceae</taxon>
        <taxon>Chitinophaga</taxon>
    </lineage>
</organism>
<dbReference type="Proteomes" id="UP001549749">
    <property type="component" value="Unassembled WGS sequence"/>
</dbReference>
<protein>
    <submittedName>
        <fullName evidence="2">Uncharacterized protein</fullName>
    </submittedName>
</protein>